<feature type="domain" description="DUF4806" evidence="2">
    <location>
        <begin position="882"/>
        <end position="953"/>
    </location>
</feature>
<accession>A0A6G0W1Z9</accession>
<evidence type="ECO:0000259" key="2">
    <source>
        <dbReference type="Pfam" id="PF16064"/>
    </source>
</evidence>
<organism evidence="3 4">
    <name type="scientific">Aphis craccivora</name>
    <name type="common">Cowpea aphid</name>
    <dbReference type="NCBI Taxonomy" id="307492"/>
    <lineage>
        <taxon>Eukaryota</taxon>
        <taxon>Metazoa</taxon>
        <taxon>Ecdysozoa</taxon>
        <taxon>Arthropoda</taxon>
        <taxon>Hexapoda</taxon>
        <taxon>Insecta</taxon>
        <taxon>Pterygota</taxon>
        <taxon>Neoptera</taxon>
        <taxon>Paraneoptera</taxon>
        <taxon>Hemiptera</taxon>
        <taxon>Sternorrhyncha</taxon>
        <taxon>Aphidomorpha</taxon>
        <taxon>Aphidoidea</taxon>
        <taxon>Aphididae</taxon>
        <taxon>Aphidini</taxon>
        <taxon>Aphis</taxon>
        <taxon>Aphis</taxon>
    </lineage>
</organism>
<evidence type="ECO:0000313" key="4">
    <source>
        <dbReference type="Proteomes" id="UP000478052"/>
    </source>
</evidence>
<dbReference type="AlphaFoldDB" id="A0A6G0W1Z9"/>
<proteinExistence type="predicted"/>
<dbReference type="PANTHER" id="PTHR33053:SF24">
    <property type="entry name" value="TRANSPOSASE DOMAIN-CONTAINING PROTEIN"/>
    <property type="match status" value="1"/>
</dbReference>
<feature type="non-terminal residue" evidence="3">
    <location>
        <position position="1"/>
    </location>
</feature>
<comment type="caution">
    <text evidence="3">The sequence shown here is derived from an EMBL/GenBank/DDBJ whole genome shotgun (WGS) entry which is preliminary data.</text>
</comment>
<dbReference type="InterPro" id="IPR032071">
    <property type="entry name" value="DUF4806"/>
</dbReference>
<name>A0A6G0W1Z9_APHCR</name>
<evidence type="ECO:0000313" key="3">
    <source>
        <dbReference type="EMBL" id="KAF0718426.1"/>
    </source>
</evidence>
<feature type="region of interest" description="Disordered" evidence="1">
    <location>
        <begin position="664"/>
        <end position="731"/>
    </location>
</feature>
<keyword evidence="4" id="KW-1185">Reference proteome</keyword>
<sequence length="995" mass="114840">DDSTQLELKNSYENSSHDFYSSFSDEESSINDSPAQIKDEIAYWALEYKVKHNALDALLIILKKYVDQTLPKCARILLKTPRNTKVRIVNPGSYCHFGIASELTEVLPLEINQLEDLKKEKTIRLKVSTDGLPLSDSNSSRVFVIGVYHGHTKPNDSNDFLHDFIVEITELIENGFMFDHTFYKVILHCIICDAPAKSFITKTKGHTGTDDGFINQKYLDYHYGIPLINKIPNFKPISHIPLEYMHLVCIEVMKKVMNLWLNGKTASNVVRLSTDQITLLTKNLLGIKTFITKDFARRPQGVEFLKRWKATELRQLLLYTSPVVLYNVLNPQVYSHILTLHVALRIISSKYLIDVYADYAHELLEHFVDTFKVLYGKQYVSHNIHGLLHMVNDVKLMGPVDSYSAFQFENCLRILKMQLRKSDRPIQQIHRRYSEKSIVKQSTRKEQDLFSENHDDGPITTTSDINRKFKKAKIKNCIISINSPDNVCIINDTIVEVQNYVFDNNLKTMVILGKPYLNKLISKSISVWPISDVQFKCLSLPWNYNGNNGFLLIMDNNTHQWSVVEYDDETIQIVPKCWLSIDDDGNKSCYWPPFNFFPSNKHYISAVKKNMAAKAEWLRYGATILGTYDDFEKGMKKLKKAEDRNVPLTNDVEKDKVNRKLRHKRVYTSSDDSTREKSIIKKIKPMPNPPIDQKIKTQASSSRSDKSQFLDDDEARAPQSNDSSRDSIHISNSSVKKKSKLFIDESVGKIIKSKKIYDLSSTDEEDAYKLSQDKASEMQKHKEEILVNSCQKKKNQLNNSYYQPELIGFKDSPVNHSRNQFVNYQNNNCSEIMTNREFQEKVLKNLAFIKLTLKRLDEKMSSVSSSQPDDIDDKGIEDIFKDFPLSEEIYLSNLEEKLKKDMVYKKKFFNAVCRIGGIKTDDVTKLILRKLFSDKLAALYNWTGAKGKKPLNSLFPSKIIIDAVIKNAKESKESEIITSIKNWMRHAEARYKNKY</sequence>
<protein>
    <recommendedName>
        <fullName evidence="2">DUF4806 domain-containing protein</fullName>
    </recommendedName>
</protein>
<evidence type="ECO:0000256" key="1">
    <source>
        <dbReference type="SAM" id="MobiDB-lite"/>
    </source>
</evidence>
<dbReference type="EMBL" id="VUJU01009678">
    <property type="protein sequence ID" value="KAF0718426.1"/>
    <property type="molecule type" value="Genomic_DNA"/>
</dbReference>
<gene>
    <name evidence="3" type="ORF">FWK35_00028183</name>
</gene>
<dbReference type="Pfam" id="PF16064">
    <property type="entry name" value="DUF4806"/>
    <property type="match status" value="1"/>
</dbReference>
<dbReference type="PANTHER" id="PTHR33053">
    <property type="entry name" value="PROTEIN, PUTATIVE-RELATED"/>
    <property type="match status" value="1"/>
</dbReference>
<reference evidence="3 4" key="1">
    <citation type="submission" date="2019-08" db="EMBL/GenBank/DDBJ databases">
        <title>Whole genome of Aphis craccivora.</title>
        <authorList>
            <person name="Voronova N.V."/>
            <person name="Shulinski R.S."/>
            <person name="Bandarenka Y.V."/>
            <person name="Zhorov D.G."/>
            <person name="Warner D."/>
        </authorList>
    </citation>
    <scope>NUCLEOTIDE SEQUENCE [LARGE SCALE GENOMIC DNA]</scope>
    <source>
        <strain evidence="3">180601</strain>
        <tissue evidence="3">Whole Body</tissue>
    </source>
</reference>
<dbReference type="Proteomes" id="UP000478052">
    <property type="component" value="Unassembled WGS sequence"/>
</dbReference>